<reference evidence="1 2" key="1">
    <citation type="submission" date="2017-07" db="EMBL/GenBank/DDBJ databases">
        <title>Draft whole genome sequences of clinical Proprionibacteriaceae strains.</title>
        <authorList>
            <person name="Bernier A.-M."/>
            <person name="Bernard K."/>
            <person name="Domingo M.-C."/>
        </authorList>
    </citation>
    <scope>NUCLEOTIDE SEQUENCE [LARGE SCALE GENOMIC DNA]</scope>
    <source>
        <strain evidence="1 2">NML 160184</strain>
    </source>
</reference>
<organism evidence="1 2">
    <name type="scientific">Parenemella sanctibonifatiensis</name>
    <dbReference type="NCBI Taxonomy" id="2016505"/>
    <lineage>
        <taxon>Bacteria</taxon>
        <taxon>Bacillati</taxon>
        <taxon>Actinomycetota</taxon>
        <taxon>Actinomycetes</taxon>
        <taxon>Propionibacteriales</taxon>
        <taxon>Propionibacteriaceae</taxon>
        <taxon>Parenemella</taxon>
    </lineage>
</organism>
<dbReference type="Proteomes" id="UP000216533">
    <property type="component" value="Unassembled WGS sequence"/>
</dbReference>
<evidence type="ECO:0000313" key="1">
    <source>
        <dbReference type="EMBL" id="OYN86662.1"/>
    </source>
</evidence>
<dbReference type="AlphaFoldDB" id="A0A255EB80"/>
<evidence type="ECO:0000313" key="2">
    <source>
        <dbReference type="Proteomes" id="UP000216533"/>
    </source>
</evidence>
<protein>
    <submittedName>
        <fullName evidence="1">Uncharacterized protein</fullName>
    </submittedName>
</protein>
<comment type="caution">
    <text evidence="1">The sequence shown here is derived from an EMBL/GenBank/DDBJ whole genome shotgun (WGS) entry which is preliminary data.</text>
</comment>
<gene>
    <name evidence="1" type="ORF">CGZ92_10095</name>
</gene>
<accession>A0A255EB80</accession>
<dbReference type="EMBL" id="NMVI01000018">
    <property type="protein sequence ID" value="OYN86662.1"/>
    <property type="molecule type" value="Genomic_DNA"/>
</dbReference>
<sequence length="60" mass="6728">MMRKCAPAPSFRPETASDGSALPIIVEDTSCGYSRDRHDVFEVLENDVTWTWQGDPVTLE</sequence>
<name>A0A255EB80_9ACTN</name>
<proteinExistence type="predicted"/>